<dbReference type="KEGG" id="tet:TTHERM_00516330"/>
<keyword evidence="1" id="KW-1133">Transmembrane helix</keyword>
<name>I7M7N8_TETTS</name>
<accession>I7M7N8</accession>
<evidence type="ECO:0000313" key="2">
    <source>
        <dbReference type="EMBL" id="EAR94999.2"/>
    </source>
</evidence>
<protein>
    <submittedName>
        <fullName evidence="2">Transmembrane protein, putative</fullName>
    </submittedName>
</protein>
<evidence type="ECO:0000313" key="3">
    <source>
        <dbReference type="Proteomes" id="UP000009168"/>
    </source>
</evidence>
<dbReference type="GeneID" id="7842906"/>
<gene>
    <name evidence="2" type="ORF">TTHERM_00516330</name>
</gene>
<dbReference type="RefSeq" id="XP_001015244.2">
    <property type="nucleotide sequence ID" value="XM_001015244.2"/>
</dbReference>
<dbReference type="Proteomes" id="UP000009168">
    <property type="component" value="Unassembled WGS sequence"/>
</dbReference>
<keyword evidence="1 2" id="KW-0812">Transmembrane</keyword>
<organism evidence="2 3">
    <name type="scientific">Tetrahymena thermophila (strain SB210)</name>
    <dbReference type="NCBI Taxonomy" id="312017"/>
    <lineage>
        <taxon>Eukaryota</taxon>
        <taxon>Sar</taxon>
        <taxon>Alveolata</taxon>
        <taxon>Ciliophora</taxon>
        <taxon>Intramacronucleata</taxon>
        <taxon>Oligohymenophorea</taxon>
        <taxon>Hymenostomatida</taxon>
        <taxon>Tetrahymenina</taxon>
        <taxon>Tetrahymenidae</taxon>
        <taxon>Tetrahymena</taxon>
    </lineage>
</organism>
<feature type="transmembrane region" description="Helical" evidence="1">
    <location>
        <begin position="339"/>
        <end position="359"/>
    </location>
</feature>
<sequence>MIGKVNRSKIIYKKLVLLCCLSSFINAFIQIKESSSHSSSDIVNTEKYRKFSIDPHLTNYAQDLEYFYIESDLCDMEKFKESYQLNFISNEDQDKSAIQLQEMKYSSRSSCLYTVQIKYECPSNKYLINYQLQLQDKVDSLNKWQIYWKKICTETKIPRNGLNIDLQINDEGQKISLVQNGVSISTDPIQLEKSVGKPKFIVYLQGEDQQDSQNEELQQENESEQKSDLTVLKNMVMQINEEIIQRPQIFFNEQEINIKIEGNLSRGGSISRKGNFDQSIKEEDNILLNLDCLQEGETEFQLLVPLIHFDDIKITINKTCGMNIKEELIQIERKIGLELIFFLVFLLFTVIHFIFSVLVKKQNVIQSYPFLLSFVHCLLQTKCVQNNQKLYEFFISLSIVTEQQNIKQSFIDENSKLTDKFNNSPVDSYINDEPDNYDKSNFQDIQVNQETDYKQVNIHFQQESQIFNQINQEEENEEFYGYI</sequence>
<dbReference type="AlphaFoldDB" id="I7M7N8"/>
<keyword evidence="1" id="KW-0472">Membrane</keyword>
<keyword evidence="3" id="KW-1185">Reference proteome</keyword>
<evidence type="ECO:0000256" key="1">
    <source>
        <dbReference type="SAM" id="Phobius"/>
    </source>
</evidence>
<reference evidence="3" key="1">
    <citation type="journal article" date="2006" name="PLoS Biol.">
        <title>Macronuclear genome sequence of the ciliate Tetrahymena thermophila, a model eukaryote.</title>
        <authorList>
            <person name="Eisen J.A."/>
            <person name="Coyne R.S."/>
            <person name="Wu M."/>
            <person name="Wu D."/>
            <person name="Thiagarajan M."/>
            <person name="Wortman J.R."/>
            <person name="Badger J.H."/>
            <person name="Ren Q."/>
            <person name="Amedeo P."/>
            <person name="Jones K.M."/>
            <person name="Tallon L.J."/>
            <person name="Delcher A.L."/>
            <person name="Salzberg S.L."/>
            <person name="Silva J.C."/>
            <person name="Haas B.J."/>
            <person name="Majoros W.H."/>
            <person name="Farzad M."/>
            <person name="Carlton J.M."/>
            <person name="Smith R.K. Jr."/>
            <person name="Garg J."/>
            <person name="Pearlman R.E."/>
            <person name="Karrer K.M."/>
            <person name="Sun L."/>
            <person name="Manning G."/>
            <person name="Elde N.C."/>
            <person name="Turkewitz A.P."/>
            <person name="Asai D.J."/>
            <person name="Wilkes D.E."/>
            <person name="Wang Y."/>
            <person name="Cai H."/>
            <person name="Collins K."/>
            <person name="Stewart B.A."/>
            <person name="Lee S.R."/>
            <person name="Wilamowska K."/>
            <person name="Weinberg Z."/>
            <person name="Ruzzo W.L."/>
            <person name="Wloga D."/>
            <person name="Gaertig J."/>
            <person name="Frankel J."/>
            <person name="Tsao C.-C."/>
            <person name="Gorovsky M.A."/>
            <person name="Keeling P.J."/>
            <person name="Waller R.F."/>
            <person name="Patron N.J."/>
            <person name="Cherry J.M."/>
            <person name="Stover N.A."/>
            <person name="Krieger C.J."/>
            <person name="del Toro C."/>
            <person name="Ryder H.F."/>
            <person name="Williamson S.C."/>
            <person name="Barbeau R.A."/>
            <person name="Hamilton E.P."/>
            <person name="Orias E."/>
        </authorList>
    </citation>
    <scope>NUCLEOTIDE SEQUENCE [LARGE SCALE GENOMIC DNA]</scope>
    <source>
        <strain evidence="3">SB210</strain>
    </source>
</reference>
<proteinExistence type="predicted"/>
<dbReference type="EMBL" id="GG662708">
    <property type="protein sequence ID" value="EAR94999.2"/>
    <property type="molecule type" value="Genomic_DNA"/>
</dbReference>
<dbReference type="InParanoid" id="I7M7N8"/>